<protein>
    <recommendedName>
        <fullName evidence="3">Mitochondrial protein</fullName>
    </recommendedName>
</protein>
<evidence type="ECO:0008006" key="3">
    <source>
        <dbReference type="Google" id="ProtNLM"/>
    </source>
</evidence>
<keyword evidence="2" id="KW-1185">Reference proteome</keyword>
<reference evidence="1 2" key="1">
    <citation type="submission" date="2024-01" db="EMBL/GenBank/DDBJ databases">
        <title>The complete chloroplast genome sequence of Lithospermum erythrorhizon: insights into the phylogenetic relationship among Boraginaceae species and the maternal lineages of purple gromwells.</title>
        <authorList>
            <person name="Okada T."/>
            <person name="Watanabe K."/>
        </authorList>
    </citation>
    <scope>NUCLEOTIDE SEQUENCE [LARGE SCALE GENOMIC DNA]</scope>
</reference>
<accession>A0AAV3PP46</accession>
<sequence length="174" mass="19923">MYLAAHVTFLLIEILDKSLTKRVIKGSSWDIQETTKHSGYTTKRTQAIMESYNVEVHDHKKIVSLEDEDGVFEATEPIIPRSLLTVCKKTNLQVKSLVHSLEQGITNQPKKPIRSSDMIGYLCFISTREPKDVKEALSDEHWIQAMQEEQCQLQRNEVWDLVPRPEGCNVIGTK</sequence>
<proteinExistence type="predicted"/>
<comment type="caution">
    <text evidence="1">The sequence shown here is derived from an EMBL/GenBank/DDBJ whole genome shotgun (WGS) entry which is preliminary data.</text>
</comment>
<evidence type="ECO:0000313" key="1">
    <source>
        <dbReference type="EMBL" id="GAA0153502.1"/>
    </source>
</evidence>
<gene>
    <name evidence="1" type="ORF">LIER_37688</name>
</gene>
<evidence type="ECO:0000313" key="2">
    <source>
        <dbReference type="Proteomes" id="UP001454036"/>
    </source>
</evidence>
<dbReference type="AlphaFoldDB" id="A0AAV3PP46"/>
<name>A0AAV3PP46_LITER</name>
<dbReference type="EMBL" id="BAABME010018346">
    <property type="protein sequence ID" value="GAA0153502.1"/>
    <property type="molecule type" value="Genomic_DNA"/>
</dbReference>
<dbReference type="Proteomes" id="UP001454036">
    <property type="component" value="Unassembled WGS sequence"/>
</dbReference>
<organism evidence="1 2">
    <name type="scientific">Lithospermum erythrorhizon</name>
    <name type="common">Purple gromwell</name>
    <name type="synonym">Lithospermum officinale var. erythrorhizon</name>
    <dbReference type="NCBI Taxonomy" id="34254"/>
    <lineage>
        <taxon>Eukaryota</taxon>
        <taxon>Viridiplantae</taxon>
        <taxon>Streptophyta</taxon>
        <taxon>Embryophyta</taxon>
        <taxon>Tracheophyta</taxon>
        <taxon>Spermatophyta</taxon>
        <taxon>Magnoliopsida</taxon>
        <taxon>eudicotyledons</taxon>
        <taxon>Gunneridae</taxon>
        <taxon>Pentapetalae</taxon>
        <taxon>asterids</taxon>
        <taxon>lamiids</taxon>
        <taxon>Boraginales</taxon>
        <taxon>Boraginaceae</taxon>
        <taxon>Boraginoideae</taxon>
        <taxon>Lithospermeae</taxon>
        <taxon>Lithospermum</taxon>
    </lineage>
</organism>